<protein>
    <submittedName>
        <fullName evidence="1">Uncharacterized protein</fullName>
    </submittedName>
</protein>
<name>A0A482Y5U8_9EURY</name>
<comment type="caution">
    <text evidence="1">The sequence shown here is derived from an EMBL/GenBank/DDBJ whole genome shotgun (WGS) entry which is preliminary data.</text>
</comment>
<dbReference type="OrthoDB" id="384722at2157"/>
<evidence type="ECO:0000313" key="1">
    <source>
        <dbReference type="EMBL" id="RZV05185.1"/>
    </source>
</evidence>
<organism evidence="1 2">
    <name type="scientific">Natrinema hispanicum</name>
    <dbReference type="NCBI Taxonomy" id="392421"/>
    <lineage>
        <taxon>Archaea</taxon>
        <taxon>Methanobacteriati</taxon>
        <taxon>Methanobacteriota</taxon>
        <taxon>Stenosarchaea group</taxon>
        <taxon>Halobacteria</taxon>
        <taxon>Halobacteriales</taxon>
        <taxon>Natrialbaceae</taxon>
        <taxon>Natrinema</taxon>
    </lineage>
</organism>
<dbReference type="Proteomes" id="UP000291097">
    <property type="component" value="Unassembled WGS sequence"/>
</dbReference>
<evidence type="ECO:0000313" key="2">
    <source>
        <dbReference type="Proteomes" id="UP000291097"/>
    </source>
</evidence>
<gene>
    <name evidence="1" type="ORF">BDK88_4206</name>
</gene>
<sequence length="136" mass="15278">MSGIEMALATAAVNVASKEFAQWIKDRGPDLSESDWKQAGQPVVRQIQAAYEQHQAGNRPTGERVQQQLQQGGLVFRELAIIGENRDLDESITSLYEEFADACAEWERSPELDLGTEPAGEAERFYDLCEEYQRVV</sequence>
<reference evidence="1 2" key="1">
    <citation type="submission" date="2019-02" db="EMBL/GenBank/DDBJ databases">
        <title>Genomic Encyclopedia of Archaeal and Bacterial Type Strains, Phase II (KMG-II): from individual species to whole genera.</title>
        <authorList>
            <person name="Goeker M."/>
        </authorList>
    </citation>
    <scope>NUCLEOTIDE SEQUENCE [LARGE SCALE GENOMIC DNA]</scope>
    <source>
        <strain evidence="1 2">DSM 18328</strain>
    </source>
</reference>
<dbReference type="AlphaFoldDB" id="A0A482Y5U8"/>
<dbReference type="EMBL" id="SHMP01000010">
    <property type="protein sequence ID" value="RZV05185.1"/>
    <property type="molecule type" value="Genomic_DNA"/>
</dbReference>
<accession>A0A482Y5U8</accession>
<dbReference type="RefSeq" id="WP_130501908.1">
    <property type="nucleotide sequence ID" value="NZ_SHMP01000010.1"/>
</dbReference>
<proteinExistence type="predicted"/>